<keyword evidence="7" id="KW-1185">Reference proteome</keyword>
<accession>A0A9P0HWD4</accession>
<dbReference type="PIRSF" id="PIRSF000106">
    <property type="entry name" value="ME"/>
    <property type="match status" value="1"/>
</dbReference>
<gene>
    <name evidence="6" type="ORF">SPLIT_LOCUS1114</name>
</gene>
<dbReference type="PANTHER" id="PTHR23406">
    <property type="entry name" value="MALIC ENZYME-RELATED"/>
    <property type="match status" value="1"/>
</dbReference>
<organism evidence="6 7">
    <name type="scientific">Spodoptera littoralis</name>
    <name type="common">Egyptian cotton leafworm</name>
    <dbReference type="NCBI Taxonomy" id="7109"/>
    <lineage>
        <taxon>Eukaryota</taxon>
        <taxon>Metazoa</taxon>
        <taxon>Ecdysozoa</taxon>
        <taxon>Arthropoda</taxon>
        <taxon>Hexapoda</taxon>
        <taxon>Insecta</taxon>
        <taxon>Pterygota</taxon>
        <taxon>Neoptera</taxon>
        <taxon>Endopterygota</taxon>
        <taxon>Lepidoptera</taxon>
        <taxon>Glossata</taxon>
        <taxon>Ditrysia</taxon>
        <taxon>Noctuoidea</taxon>
        <taxon>Noctuidae</taxon>
        <taxon>Amphipyrinae</taxon>
        <taxon>Spodoptera</taxon>
    </lineage>
</organism>
<dbReference type="Gene3D" id="3.40.50.720">
    <property type="entry name" value="NAD(P)-binding Rossmann-like Domain"/>
    <property type="match status" value="1"/>
</dbReference>
<dbReference type="GO" id="GO:0005739">
    <property type="term" value="C:mitochondrion"/>
    <property type="evidence" value="ECO:0007669"/>
    <property type="project" value="TreeGrafter"/>
</dbReference>
<dbReference type="Proteomes" id="UP001153321">
    <property type="component" value="Chromosome 11"/>
</dbReference>
<evidence type="ECO:0000313" key="6">
    <source>
        <dbReference type="EMBL" id="CAH1635752.1"/>
    </source>
</evidence>
<evidence type="ECO:0000256" key="3">
    <source>
        <dbReference type="PIRSR" id="PIRSR000106-3"/>
    </source>
</evidence>
<dbReference type="SMART" id="SM01274">
    <property type="entry name" value="malic"/>
    <property type="match status" value="1"/>
</dbReference>
<feature type="domain" description="Malic enzyme N-terminal" evidence="5">
    <location>
        <begin position="116"/>
        <end position="297"/>
    </location>
</feature>
<dbReference type="InterPro" id="IPR036291">
    <property type="entry name" value="NAD(P)-bd_dom_sf"/>
</dbReference>
<evidence type="ECO:0008006" key="8">
    <source>
        <dbReference type="Google" id="ProtNLM"/>
    </source>
</evidence>
<evidence type="ECO:0000313" key="7">
    <source>
        <dbReference type="Proteomes" id="UP001153321"/>
    </source>
</evidence>
<dbReference type="InterPro" id="IPR012301">
    <property type="entry name" value="Malic_N_dom"/>
</dbReference>
<dbReference type="GO" id="GO:0051287">
    <property type="term" value="F:NAD binding"/>
    <property type="evidence" value="ECO:0007669"/>
    <property type="project" value="InterPro"/>
</dbReference>
<dbReference type="PRINTS" id="PR00072">
    <property type="entry name" value="MALOXRDTASE"/>
</dbReference>
<dbReference type="InterPro" id="IPR037062">
    <property type="entry name" value="Malic_N_dom_sf"/>
</dbReference>
<feature type="binding site" evidence="3">
    <location>
        <position position="282"/>
    </location>
    <ligand>
        <name>a divalent metal cation</name>
        <dbReference type="ChEBI" id="CHEBI:60240"/>
    </ligand>
</feature>
<dbReference type="InterPro" id="IPR046346">
    <property type="entry name" value="Aminoacid_DH-like_N_sf"/>
</dbReference>
<keyword evidence="3" id="KW-0479">Metal-binding</keyword>
<evidence type="ECO:0000259" key="5">
    <source>
        <dbReference type="SMART" id="SM01274"/>
    </source>
</evidence>
<feature type="domain" description="Malic enzyme NAD-binding" evidence="4">
    <location>
        <begin position="307"/>
        <end position="560"/>
    </location>
</feature>
<dbReference type="SMART" id="SM00919">
    <property type="entry name" value="Malic_M"/>
    <property type="match status" value="1"/>
</dbReference>
<name>A0A9P0HWD4_SPOLI</name>
<evidence type="ECO:0000256" key="2">
    <source>
        <dbReference type="PIRSR" id="PIRSR000106-2"/>
    </source>
</evidence>
<proteinExistence type="inferred from homology"/>
<evidence type="ECO:0000256" key="1">
    <source>
        <dbReference type="ARBA" id="ARBA00008785"/>
    </source>
</evidence>
<feature type="binding site" evidence="3">
    <location>
        <position position="283"/>
    </location>
    <ligand>
        <name>a divalent metal cation</name>
        <dbReference type="ChEBI" id="CHEBI:60240"/>
    </ligand>
</feature>
<dbReference type="CDD" id="cd05312">
    <property type="entry name" value="NAD_bind_1_malic_enz"/>
    <property type="match status" value="1"/>
</dbReference>
<comment type="similarity">
    <text evidence="1">Belongs to the malic enzymes family.</text>
</comment>
<dbReference type="SUPFAM" id="SSF51735">
    <property type="entry name" value="NAD(P)-binding Rossmann-fold domains"/>
    <property type="match status" value="1"/>
</dbReference>
<dbReference type="Pfam" id="PF03949">
    <property type="entry name" value="Malic_M"/>
    <property type="match status" value="1"/>
</dbReference>
<protein>
    <recommendedName>
        <fullName evidence="8">Malic enzyme</fullName>
    </recommendedName>
</protein>
<dbReference type="NCBIfam" id="NF010052">
    <property type="entry name" value="PRK13529.1"/>
    <property type="match status" value="1"/>
</dbReference>
<dbReference type="GO" id="GO:0046872">
    <property type="term" value="F:metal ion binding"/>
    <property type="evidence" value="ECO:0007669"/>
    <property type="project" value="UniProtKB-KW"/>
</dbReference>
<evidence type="ECO:0000259" key="4">
    <source>
        <dbReference type="SMART" id="SM00919"/>
    </source>
</evidence>
<dbReference type="InterPro" id="IPR001891">
    <property type="entry name" value="Malic_OxRdtase"/>
</dbReference>
<dbReference type="GO" id="GO:0004473">
    <property type="term" value="F:malate dehydrogenase (decarboxylating) (NADP+) activity"/>
    <property type="evidence" value="ECO:0007669"/>
    <property type="project" value="TreeGrafter"/>
</dbReference>
<sequence>MIPIMYRNFCKIKNTSSNLNKKMKLHQVARFSISALNCGVPGDVVTANLTKGIDHLRNPRLNKGLAFTLEERQAFGIHGLLSSEFRTLEQQLAICRLSIDRYRSSLNKYLYLSELLDTNETLFYCLLHDDIEKYMPLINSPTVGVACMRFGLVYKRSRGLFVTIHDKGHVIDVLKNWPERDVRVIVVTDGERVMGLGDLGAHGMGVAQGKITLLTALGGIKPHQCLPVCLDVGTNNGSLIEDPLYIGIREERYSRKEYDDLLCEFFSACKKLYGPQTLIMMEDLAMHNAHRLLTRFRDDYCMFNDDIQATAATVLSGLMVACNKITNQKLKDNTYFFFGAGSTGVGIANLLCDAMMEEGLTSEAARNRCYLFDIDGLLSRNRKADIPAHARDFARDLEPEIDFKTCIKRFKPTCLIGTSTSGSAFTSSILKEVAKYTERPLIFSLSNPTIQSECSAQEAYDYTEGRCIFASGSPFPAVKYKGKQFYPGQANNYYIFPGVALGVVAANAFRVTDDMFVLAAKSLARNVTEEDIKVGRIYPPVNKMNKISLSIAAEIVSLACDLNLTYLCPRPNDYVEFVRNQSYKFKYSTNIPRFYSYPEKAIIKLKNIEVLHKGLLPRKRRPRPKNDPPILL</sequence>
<dbReference type="AlphaFoldDB" id="A0A9P0HWD4"/>
<feature type="binding site" evidence="3">
    <location>
        <position position="306"/>
    </location>
    <ligand>
        <name>a divalent metal cation</name>
        <dbReference type="ChEBI" id="CHEBI:60240"/>
    </ligand>
</feature>
<reference evidence="6" key="1">
    <citation type="submission" date="2022-02" db="EMBL/GenBank/DDBJ databases">
        <authorList>
            <person name="King R."/>
        </authorList>
    </citation>
    <scope>NUCLEOTIDE SEQUENCE</scope>
</reference>
<feature type="binding site" evidence="2">
    <location>
        <position position="491"/>
    </location>
    <ligand>
        <name>(S)-malate</name>
        <dbReference type="ChEBI" id="CHEBI:15589"/>
    </ligand>
</feature>
<dbReference type="PANTHER" id="PTHR23406:SF90">
    <property type="entry name" value="MALIC ENZYME-RELATED"/>
    <property type="match status" value="1"/>
</dbReference>
<dbReference type="EMBL" id="LR824542">
    <property type="protein sequence ID" value="CAH1635752.1"/>
    <property type="molecule type" value="Genomic_DNA"/>
</dbReference>
<feature type="binding site" evidence="2">
    <location>
        <position position="447"/>
    </location>
    <ligand>
        <name>(S)-malate</name>
        <dbReference type="ChEBI" id="CHEBI:15589"/>
    </ligand>
</feature>
<dbReference type="Pfam" id="PF00390">
    <property type="entry name" value="malic"/>
    <property type="match status" value="1"/>
</dbReference>
<dbReference type="SUPFAM" id="SSF53223">
    <property type="entry name" value="Aminoacid dehydrogenase-like, N-terminal domain"/>
    <property type="match status" value="1"/>
</dbReference>
<dbReference type="Gene3D" id="3.40.50.10380">
    <property type="entry name" value="Malic enzyme, N-terminal domain"/>
    <property type="match status" value="1"/>
</dbReference>
<dbReference type="InterPro" id="IPR012302">
    <property type="entry name" value="Malic_NAD-bd"/>
</dbReference>
<comment type="cofactor">
    <cofactor evidence="3">
        <name>Mg(2+)</name>
        <dbReference type="ChEBI" id="CHEBI:18420"/>
    </cofactor>
    <cofactor evidence="3">
        <name>Mn(2+)</name>
        <dbReference type="ChEBI" id="CHEBI:29035"/>
    </cofactor>
    <text evidence="3">Divalent metal cations. Prefers magnesium or manganese.</text>
</comment>
<dbReference type="GO" id="GO:0006108">
    <property type="term" value="P:malate metabolic process"/>
    <property type="evidence" value="ECO:0007669"/>
    <property type="project" value="TreeGrafter"/>
</dbReference>
<feature type="binding site" evidence="2">
    <location>
        <position position="192"/>
    </location>
    <ligand>
        <name>(S)-malate</name>
        <dbReference type="ChEBI" id="CHEBI:15589"/>
    </ligand>
</feature>